<feature type="region of interest" description="Disordered" evidence="1">
    <location>
        <begin position="1"/>
        <end position="24"/>
    </location>
</feature>
<proteinExistence type="predicted"/>
<evidence type="ECO:0000256" key="1">
    <source>
        <dbReference type="SAM" id="MobiDB-lite"/>
    </source>
</evidence>
<dbReference type="AlphaFoldDB" id="A0A7H8QKF6"/>
<dbReference type="OrthoDB" id="5335351at2759"/>
<gene>
    <name evidence="2" type="ORF">TRUGW13939_01083</name>
</gene>
<organism evidence="2 3">
    <name type="scientific">Talaromyces rugulosus</name>
    <name type="common">Penicillium rugulosum</name>
    <dbReference type="NCBI Taxonomy" id="121627"/>
    <lineage>
        <taxon>Eukaryota</taxon>
        <taxon>Fungi</taxon>
        <taxon>Dikarya</taxon>
        <taxon>Ascomycota</taxon>
        <taxon>Pezizomycotina</taxon>
        <taxon>Eurotiomycetes</taxon>
        <taxon>Eurotiomycetidae</taxon>
        <taxon>Eurotiales</taxon>
        <taxon>Trichocomaceae</taxon>
        <taxon>Talaromyces</taxon>
        <taxon>Talaromyces sect. Islandici</taxon>
    </lineage>
</organism>
<dbReference type="RefSeq" id="XP_035340180.1">
    <property type="nucleotide sequence ID" value="XM_035484287.1"/>
</dbReference>
<accession>A0A7H8QKF6</accession>
<evidence type="ECO:0000313" key="3">
    <source>
        <dbReference type="Proteomes" id="UP000509510"/>
    </source>
</evidence>
<dbReference type="KEGG" id="trg:TRUGW13939_01083"/>
<dbReference type="EMBL" id="CP055898">
    <property type="protein sequence ID" value="QKX54001.1"/>
    <property type="molecule type" value="Genomic_DNA"/>
</dbReference>
<evidence type="ECO:0000313" key="2">
    <source>
        <dbReference type="EMBL" id="QKX54001.1"/>
    </source>
</evidence>
<name>A0A7H8QKF6_TALRU</name>
<protein>
    <submittedName>
        <fullName evidence="2">Uncharacterized protein</fullName>
    </submittedName>
</protein>
<sequence>MAETSAKKKQANKDRNAATAPPKPAAIHELFANSEDLQSCSWPQLMEMFSGALREHEQLDHDLQGQAADLLKVFVTWSEVTISRDEDRSFKRFQTRMQYVQNTEQELAEKKKHYANVVKAFESALALLNK</sequence>
<dbReference type="GeneID" id="55988596"/>
<dbReference type="Proteomes" id="UP000509510">
    <property type="component" value="Chromosome I"/>
</dbReference>
<reference evidence="3" key="1">
    <citation type="submission" date="2020-06" db="EMBL/GenBank/DDBJ databases">
        <title>A chromosome-scale genome assembly of Talaromyces rugulosus W13939.</title>
        <authorList>
            <person name="Wang B."/>
            <person name="Guo L."/>
            <person name="Ye K."/>
            <person name="Wang L."/>
        </authorList>
    </citation>
    <scope>NUCLEOTIDE SEQUENCE [LARGE SCALE GENOMIC DNA]</scope>
    <source>
        <strain evidence="3">W13939</strain>
    </source>
</reference>
<keyword evidence="3" id="KW-1185">Reference proteome</keyword>